<sequence length="85" mass="8671">MNADAGEKEDIEYTVGLAGGVPVIFISVGISTDDLSGFIDVVNSILRAPVETRPTVVATVLTLVRSLGGLLGLALSLDNSANSLA</sequence>
<gene>
    <name evidence="1" type="ORF">GGX14DRAFT_570158</name>
</gene>
<proteinExistence type="predicted"/>
<reference evidence="1" key="1">
    <citation type="submission" date="2023-03" db="EMBL/GenBank/DDBJ databases">
        <title>Massive genome expansion in bonnet fungi (Mycena s.s.) driven by repeated elements and novel gene families across ecological guilds.</title>
        <authorList>
            <consortium name="Lawrence Berkeley National Laboratory"/>
            <person name="Harder C.B."/>
            <person name="Miyauchi S."/>
            <person name="Viragh M."/>
            <person name="Kuo A."/>
            <person name="Thoen E."/>
            <person name="Andreopoulos B."/>
            <person name="Lu D."/>
            <person name="Skrede I."/>
            <person name="Drula E."/>
            <person name="Henrissat B."/>
            <person name="Morin E."/>
            <person name="Kohler A."/>
            <person name="Barry K."/>
            <person name="LaButti K."/>
            <person name="Morin E."/>
            <person name="Salamov A."/>
            <person name="Lipzen A."/>
            <person name="Mereny Z."/>
            <person name="Hegedus B."/>
            <person name="Baldrian P."/>
            <person name="Stursova M."/>
            <person name="Weitz H."/>
            <person name="Taylor A."/>
            <person name="Grigoriev I.V."/>
            <person name="Nagy L.G."/>
            <person name="Martin F."/>
            <person name="Kauserud H."/>
        </authorList>
    </citation>
    <scope>NUCLEOTIDE SEQUENCE</scope>
    <source>
        <strain evidence="1">9144</strain>
    </source>
</reference>
<evidence type="ECO:0000313" key="1">
    <source>
        <dbReference type="EMBL" id="KAJ7203272.1"/>
    </source>
</evidence>
<dbReference type="Proteomes" id="UP001219525">
    <property type="component" value="Unassembled WGS sequence"/>
</dbReference>
<keyword evidence="2" id="KW-1185">Reference proteome</keyword>
<name>A0AAD6V5P9_9AGAR</name>
<dbReference type="AlphaFoldDB" id="A0AAD6V5P9"/>
<protein>
    <submittedName>
        <fullName evidence="1">Uncharacterized protein</fullName>
    </submittedName>
</protein>
<organism evidence="1 2">
    <name type="scientific">Mycena pura</name>
    <dbReference type="NCBI Taxonomy" id="153505"/>
    <lineage>
        <taxon>Eukaryota</taxon>
        <taxon>Fungi</taxon>
        <taxon>Dikarya</taxon>
        <taxon>Basidiomycota</taxon>
        <taxon>Agaricomycotina</taxon>
        <taxon>Agaricomycetes</taxon>
        <taxon>Agaricomycetidae</taxon>
        <taxon>Agaricales</taxon>
        <taxon>Marasmiineae</taxon>
        <taxon>Mycenaceae</taxon>
        <taxon>Mycena</taxon>
    </lineage>
</organism>
<comment type="caution">
    <text evidence="1">The sequence shown here is derived from an EMBL/GenBank/DDBJ whole genome shotgun (WGS) entry which is preliminary data.</text>
</comment>
<evidence type="ECO:0000313" key="2">
    <source>
        <dbReference type="Proteomes" id="UP001219525"/>
    </source>
</evidence>
<accession>A0AAD6V5P9</accession>
<dbReference type="EMBL" id="JARJCW010000051">
    <property type="protein sequence ID" value="KAJ7203272.1"/>
    <property type="molecule type" value="Genomic_DNA"/>
</dbReference>